<reference evidence="1" key="1">
    <citation type="submission" date="2021-03" db="EMBL/GenBank/DDBJ databases">
        <title>Whole genome sequence of Streptomyces bomunensis MMS17-BM035.</title>
        <authorList>
            <person name="Lee J.H."/>
        </authorList>
    </citation>
    <scope>NUCLEOTIDE SEQUENCE</scope>
    <source>
        <strain evidence="1">MMS17-BM035</strain>
    </source>
</reference>
<evidence type="ECO:0000313" key="1">
    <source>
        <dbReference type="EMBL" id="MBP0459105.1"/>
    </source>
</evidence>
<comment type="caution">
    <text evidence="1">The sequence shown here is derived from an EMBL/GenBank/DDBJ whole genome shotgun (WGS) entry which is preliminary data.</text>
</comment>
<evidence type="ECO:0000313" key="2">
    <source>
        <dbReference type="Proteomes" id="UP000670475"/>
    </source>
</evidence>
<dbReference type="RefSeq" id="WP_209340847.1">
    <property type="nucleotide sequence ID" value="NZ_JAGIQL010000061.1"/>
</dbReference>
<accession>A0A940MA47</accession>
<name>A0A940MA47_9ACTN</name>
<dbReference type="AlphaFoldDB" id="A0A940MA47"/>
<proteinExistence type="predicted"/>
<organism evidence="1 2">
    <name type="scientific">Streptomyces montanisoli</name>
    <dbReference type="NCBI Taxonomy" id="2798581"/>
    <lineage>
        <taxon>Bacteria</taxon>
        <taxon>Bacillati</taxon>
        <taxon>Actinomycetota</taxon>
        <taxon>Actinomycetes</taxon>
        <taxon>Kitasatosporales</taxon>
        <taxon>Streptomycetaceae</taxon>
        <taxon>Streptomyces</taxon>
    </lineage>
</organism>
<dbReference type="EMBL" id="JAGIQL010000061">
    <property type="protein sequence ID" value="MBP0459105.1"/>
    <property type="molecule type" value="Genomic_DNA"/>
</dbReference>
<keyword evidence="2" id="KW-1185">Reference proteome</keyword>
<gene>
    <name evidence="1" type="ORF">JFN87_16565</name>
</gene>
<protein>
    <submittedName>
        <fullName evidence="1">Uncharacterized protein</fullName>
    </submittedName>
</protein>
<dbReference type="Proteomes" id="UP000670475">
    <property type="component" value="Unassembled WGS sequence"/>
</dbReference>
<sequence>MLTYTKDTSPAAWLFESGASVEHLALYGPAAFQEYARLRYIPDPTGPGLAGADVQLPDDHPTEIEQARRVLRALGAHTRTPDRCFFCLWEGYGEGYVDLALTRGPLVITAGRRHVLYTGVLDEVENWEAQFGEGGPCPPPAYVWPADHRWCFTSDVDPHWAGIGADTAAIEALTARTDVDVVRCSPADPVPYYEG</sequence>